<accession>A0A8X6JQJ3</accession>
<organism evidence="1 2">
    <name type="scientific">Nephila pilipes</name>
    <name type="common">Giant wood spider</name>
    <name type="synonym">Nephila maculata</name>
    <dbReference type="NCBI Taxonomy" id="299642"/>
    <lineage>
        <taxon>Eukaryota</taxon>
        <taxon>Metazoa</taxon>
        <taxon>Ecdysozoa</taxon>
        <taxon>Arthropoda</taxon>
        <taxon>Chelicerata</taxon>
        <taxon>Arachnida</taxon>
        <taxon>Araneae</taxon>
        <taxon>Araneomorphae</taxon>
        <taxon>Entelegynae</taxon>
        <taxon>Araneoidea</taxon>
        <taxon>Nephilidae</taxon>
        <taxon>Nephila</taxon>
    </lineage>
</organism>
<protein>
    <submittedName>
        <fullName evidence="1">Uncharacterized protein</fullName>
    </submittedName>
</protein>
<gene>
    <name evidence="1" type="ORF">NPIL_417151</name>
</gene>
<dbReference type="Proteomes" id="UP000887013">
    <property type="component" value="Unassembled WGS sequence"/>
</dbReference>
<sequence length="92" mass="10056">MFKHGKTNRASGPAEEESTHFSSFWRSGLGGSSGILSTLKDEHIGKQVGKGDMPGLGESLVKCVLLHLKHWDSATFSLRDLSCIALKLLLFR</sequence>
<comment type="caution">
    <text evidence="1">The sequence shown here is derived from an EMBL/GenBank/DDBJ whole genome shotgun (WGS) entry which is preliminary data.</text>
</comment>
<name>A0A8X6JQJ3_NEPPI</name>
<evidence type="ECO:0000313" key="2">
    <source>
        <dbReference type="Proteomes" id="UP000887013"/>
    </source>
</evidence>
<reference evidence="1" key="1">
    <citation type="submission" date="2020-08" db="EMBL/GenBank/DDBJ databases">
        <title>Multicomponent nature underlies the extraordinary mechanical properties of spider dragline silk.</title>
        <authorList>
            <person name="Kono N."/>
            <person name="Nakamura H."/>
            <person name="Mori M."/>
            <person name="Yoshida Y."/>
            <person name="Ohtoshi R."/>
            <person name="Malay A.D."/>
            <person name="Moran D.A.P."/>
            <person name="Tomita M."/>
            <person name="Numata K."/>
            <person name="Arakawa K."/>
        </authorList>
    </citation>
    <scope>NUCLEOTIDE SEQUENCE</scope>
</reference>
<dbReference type="EMBL" id="BMAW01091866">
    <property type="protein sequence ID" value="GFS51999.1"/>
    <property type="molecule type" value="Genomic_DNA"/>
</dbReference>
<dbReference type="AlphaFoldDB" id="A0A8X6JQJ3"/>
<evidence type="ECO:0000313" key="1">
    <source>
        <dbReference type="EMBL" id="GFS51999.1"/>
    </source>
</evidence>
<keyword evidence="2" id="KW-1185">Reference proteome</keyword>
<proteinExistence type="predicted"/>